<dbReference type="GO" id="GO:0046872">
    <property type="term" value="F:metal ion binding"/>
    <property type="evidence" value="ECO:0007669"/>
    <property type="project" value="UniProtKB-KW"/>
</dbReference>
<evidence type="ECO:0000256" key="2">
    <source>
        <dbReference type="ARBA" id="ARBA00022485"/>
    </source>
</evidence>
<evidence type="ECO:0000256" key="1">
    <source>
        <dbReference type="ARBA" id="ARBA00022448"/>
    </source>
</evidence>
<organism evidence="9">
    <name type="scientific">Candidatus Kentrum sp. SD</name>
    <dbReference type="NCBI Taxonomy" id="2126332"/>
    <lineage>
        <taxon>Bacteria</taxon>
        <taxon>Pseudomonadati</taxon>
        <taxon>Pseudomonadota</taxon>
        <taxon>Gammaproteobacteria</taxon>
        <taxon>Candidatus Kentrum</taxon>
    </lineage>
</organism>
<evidence type="ECO:0000313" key="10">
    <source>
        <dbReference type="EMBL" id="VFK46139.1"/>
    </source>
</evidence>
<feature type="domain" description="4Fe-4S ferredoxin-type" evidence="8">
    <location>
        <begin position="52"/>
        <end position="83"/>
    </location>
</feature>
<dbReference type="InterPro" id="IPR017896">
    <property type="entry name" value="4Fe4S_Fe-S-bd"/>
</dbReference>
<dbReference type="AlphaFoldDB" id="A0A450YGU2"/>
<accession>A0A450YGU2</accession>
<dbReference type="CDD" id="cd16374">
    <property type="entry name" value="DMSOR_beta_like"/>
    <property type="match status" value="1"/>
</dbReference>
<dbReference type="SUPFAM" id="SSF54862">
    <property type="entry name" value="4Fe-4S ferredoxins"/>
    <property type="match status" value="1"/>
</dbReference>
<dbReference type="Pfam" id="PF13247">
    <property type="entry name" value="Fer4_11"/>
    <property type="match status" value="1"/>
</dbReference>
<dbReference type="GO" id="GO:0051539">
    <property type="term" value="F:4 iron, 4 sulfur cluster binding"/>
    <property type="evidence" value="ECO:0007669"/>
    <property type="project" value="UniProtKB-KW"/>
</dbReference>
<keyword evidence="5" id="KW-0249">Electron transport</keyword>
<keyword evidence="1" id="KW-0813">Transport</keyword>
<evidence type="ECO:0000256" key="5">
    <source>
        <dbReference type="ARBA" id="ARBA00022982"/>
    </source>
</evidence>
<evidence type="ECO:0000256" key="4">
    <source>
        <dbReference type="ARBA" id="ARBA00022737"/>
    </source>
</evidence>
<dbReference type="InterPro" id="IPR017900">
    <property type="entry name" value="4Fe4S_Fe_S_CS"/>
</dbReference>
<evidence type="ECO:0000256" key="3">
    <source>
        <dbReference type="ARBA" id="ARBA00022723"/>
    </source>
</evidence>
<dbReference type="PROSITE" id="PS51379">
    <property type="entry name" value="4FE4S_FER_2"/>
    <property type="match status" value="3"/>
</dbReference>
<dbReference type="PROSITE" id="PS00198">
    <property type="entry name" value="4FE4S_FER_1"/>
    <property type="match status" value="1"/>
</dbReference>
<dbReference type="PANTHER" id="PTHR43177">
    <property type="entry name" value="PROTEIN NRFC"/>
    <property type="match status" value="1"/>
</dbReference>
<keyword evidence="3" id="KW-0479">Metal-binding</keyword>
<sequence>MKTIFANLTRCIGCKSCEFACAVEHSRSQNPVLAPFESPPPKTRIHVEPGRYLNSSFPNLCRHCNPAPCQDACPTGAMARNLEYHVVFADPHKCIACAMCAMVCPFDAVTFHPNNTRQDQPRVVAIKCDGCLDRLRQKKTPACVEACQTNALVFGELNDLIKAGRMQQSPAAINPDPTSSDPAAGWRDWGIVAAAMAEKIA</sequence>
<dbReference type="PANTHER" id="PTHR43177:SF5">
    <property type="entry name" value="ANAEROBIC DIMETHYL SULFOXIDE REDUCTASE CHAIN B-RELATED"/>
    <property type="match status" value="1"/>
</dbReference>
<protein>
    <submittedName>
        <fullName evidence="9">Carbon-monoxide dehydrogenase iron sulfur subunit</fullName>
    </submittedName>
</protein>
<dbReference type="EMBL" id="CAADFR010000066">
    <property type="protein sequence ID" value="VFK40693.1"/>
    <property type="molecule type" value="Genomic_DNA"/>
</dbReference>
<dbReference type="InterPro" id="IPR050954">
    <property type="entry name" value="ET_IronSulfur_Cluster-Binding"/>
</dbReference>
<feature type="domain" description="4Fe-4S ferredoxin-type" evidence="8">
    <location>
        <begin position="84"/>
        <end position="114"/>
    </location>
</feature>
<evidence type="ECO:0000259" key="8">
    <source>
        <dbReference type="PROSITE" id="PS51379"/>
    </source>
</evidence>
<evidence type="ECO:0000256" key="7">
    <source>
        <dbReference type="ARBA" id="ARBA00023014"/>
    </source>
</evidence>
<keyword evidence="2" id="KW-0004">4Fe-4S</keyword>
<keyword evidence="4" id="KW-0677">Repeat</keyword>
<reference evidence="9" key="1">
    <citation type="submission" date="2019-02" db="EMBL/GenBank/DDBJ databases">
        <authorList>
            <person name="Gruber-Vodicka R. H."/>
            <person name="Seah K. B. B."/>
        </authorList>
    </citation>
    <scope>NUCLEOTIDE SEQUENCE</scope>
    <source>
        <strain evidence="10">BECK_S1320</strain>
        <strain evidence="9">BECK_S1321</strain>
    </source>
</reference>
<dbReference type="EMBL" id="CAADFU010000067">
    <property type="protein sequence ID" value="VFK46139.1"/>
    <property type="molecule type" value="Genomic_DNA"/>
</dbReference>
<evidence type="ECO:0000313" key="9">
    <source>
        <dbReference type="EMBL" id="VFK40693.1"/>
    </source>
</evidence>
<keyword evidence="7" id="KW-0411">Iron-sulfur</keyword>
<evidence type="ECO:0000256" key="6">
    <source>
        <dbReference type="ARBA" id="ARBA00023004"/>
    </source>
</evidence>
<gene>
    <name evidence="10" type="ORF">BECKSD772E_GA0070983_106713</name>
    <name evidence="9" type="ORF">BECKSD772F_GA0070984_106613</name>
</gene>
<name>A0A450YGU2_9GAMM</name>
<dbReference type="Gene3D" id="3.30.70.20">
    <property type="match status" value="2"/>
</dbReference>
<feature type="domain" description="4Fe-4S ferredoxin-type" evidence="8">
    <location>
        <begin position="2"/>
        <end position="31"/>
    </location>
</feature>
<proteinExistence type="predicted"/>
<keyword evidence="6" id="KW-0408">Iron</keyword>